<dbReference type="PANTHER" id="PTHR40082">
    <property type="entry name" value="BLR5956 PROTEIN"/>
    <property type="match status" value="1"/>
</dbReference>
<dbReference type="PANTHER" id="PTHR40082:SF1">
    <property type="entry name" value="BLR5956 PROTEIN"/>
    <property type="match status" value="1"/>
</dbReference>
<gene>
    <name evidence="2" type="ORF">E6G98_01695</name>
</gene>
<evidence type="ECO:0000313" key="2">
    <source>
        <dbReference type="EMBL" id="TMJ13015.1"/>
    </source>
</evidence>
<dbReference type="InterPro" id="IPR036108">
    <property type="entry name" value="4pyrrol_syn_uPrphyn_synt_sf"/>
</dbReference>
<evidence type="ECO:0000313" key="3">
    <source>
        <dbReference type="Proteomes" id="UP000315217"/>
    </source>
</evidence>
<evidence type="ECO:0000259" key="1">
    <source>
        <dbReference type="Pfam" id="PF02602"/>
    </source>
</evidence>
<sequence length="261" mass="27420">MRTPRVLVLRPVDHAGALATRLRAIGMEPVVVPAVAIHPPAAWDGVDAALDRLALYPWVLFTSASGVDTFFARRRALGVTDALPATVRWAAIGPGTAAALAGVGVSDPWVPSRYLGEAAGDELPASPGQRVLRIRGEVASPVATVRLRARGLVVDEVVAYRTVEAPPESDGPLQRAWDEGIDAVVFTSASTVRGFARLAQRVHIDDALGGVLIVAIGPVTADAVRGMGWQVDVVAPRYSVDGIIEAIDERRASLAAGYTTS</sequence>
<dbReference type="Proteomes" id="UP000315217">
    <property type="component" value="Unassembled WGS sequence"/>
</dbReference>
<reference evidence="2 3" key="1">
    <citation type="journal article" date="2019" name="Nat. Microbiol.">
        <title>Mediterranean grassland soil C-N compound turnover is dependent on rainfall and depth, and is mediated by genomically divergent microorganisms.</title>
        <authorList>
            <person name="Diamond S."/>
            <person name="Andeer P.F."/>
            <person name="Li Z."/>
            <person name="Crits-Christoph A."/>
            <person name="Burstein D."/>
            <person name="Anantharaman K."/>
            <person name="Lane K.R."/>
            <person name="Thomas B.C."/>
            <person name="Pan C."/>
            <person name="Northen T.R."/>
            <person name="Banfield J.F."/>
        </authorList>
    </citation>
    <scope>NUCLEOTIDE SEQUENCE [LARGE SCALE GENOMIC DNA]</scope>
    <source>
        <strain evidence="2">NP_1</strain>
    </source>
</reference>
<feature type="domain" description="Tetrapyrrole biosynthesis uroporphyrinogen III synthase" evidence="1">
    <location>
        <begin position="17"/>
        <end position="245"/>
    </location>
</feature>
<dbReference type="EMBL" id="VBAI01000012">
    <property type="protein sequence ID" value="TMJ13015.1"/>
    <property type="molecule type" value="Genomic_DNA"/>
</dbReference>
<dbReference type="Gene3D" id="3.40.50.10090">
    <property type="match status" value="2"/>
</dbReference>
<comment type="caution">
    <text evidence="2">The sequence shown here is derived from an EMBL/GenBank/DDBJ whole genome shotgun (WGS) entry which is preliminary data.</text>
</comment>
<proteinExistence type="predicted"/>
<dbReference type="GO" id="GO:0004852">
    <property type="term" value="F:uroporphyrinogen-III synthase activity"/>
    <property type="evidence" value="ECO:0007669"/>
    <property type="project" value="InterPro"/>
</dbReference>
<dbReference type="CDD" id="cd06578">
    <property type="entry name" value="HemD"/>
    <property type="match status" value="1"/>
</dbReference>
<dbReference type="InterPro" id="IPR003754">
    <property type="entry name" value="4pyrrol_synth_uPrphyn_synth"/>
</dbReference>
<name>A0A537LYE4_9BACT</name>
<dbReference type="SUPFAM" id="SSF69618">
    <property type="entry name" value="HemD-like"/>
    <property type="match status" value="1"/>
</dbReference>
<dbReference type="Pfam" id="PF02602">
    <property type="entry name" value="HEM4"/>
    <property type="match status" value="1"/>
</dbReference>
<dbReference type="AlphaFoldDB" id="A0A537LYE4"/>
<dbReference type="InterPro" id="IPR039793">
    <property type="entry name" value="UROS/Hem4"/>
</dbReference>
<organism evidence="2 3">
    <name type="scientific">Candidatus Segetimicrobium genomatis</name>
    <dbReference type="NCBI Taxonomy" id="2569760"/>
    <lineage>
        <taxon>Bacteria</taxon>
        <taxon>Bacillati</taxon>
        <taxon>Candidatus Sysuimicrobiota</taxon>
        <taxon>Candidatus Sysuimicrobiia</taxon>
        <taxon>Candidatus Sysuimicrobiales</taxon>
        <taxon>Candidatus Segetimicrobiaceae</taxon>
        <taxon>Candidatus Segetimicrobium</taxon>
    </lineage>
</organism>
<protein>
    <submittedName>
        <fullName evidence="2">Uroporphyrinogen-III synthase</fullName>
    </submittedName>
</protein>
<dbReference type="GO" id="GO:0006780">
    <property type="term" value="P:uroporphyrinogen III biosynthetic process"/>
    <property type="evidence" value="ECO:0007669"/>
    <property type="project" value="InterPro"/>
</dbReference>
<accession>A0A537LYE4</accession>